<organism evidence="2 3">
    <name type="scientific">Actinophytocola oryzae</name>
    <dbReference type="NCBI Taxonomy" id="502181"/>
    <lineage>
        <taxon>Bacteria</taxon>
        <taxon>Bacillati</taxon>
        <taxon>Actinomycetota</taxon>
        <taxon>Actinomycetes</taxon>
        <taxon>Pseudonocardiales</taxon>
        <taxon>Pseudonocardiaceae</taxon>
    </lineage>
</organism>
<protein>
    <submittedName>
        <fullName evidence="2">Uncharacterized protein</fullName>
    </submittedName>
</protein>
<reference evidence="2 3" key="1">
    <citation type="submission" date="2019-03" db="EMBL/GenBank/DDBJ databases">
        <title>Genomic Encyclopedia of Archaeal and Bacterial Type Strains, Phase II (KMG-II): from individual species to whole genera.</title>
        <authorList>
            <person name="Goeker M."/>
        </authorList>
    </citation>
    <scope>NUCLEOTIDE SEQUENCE [LARGE SCALE GENOMIC DNA]</scope>
    <source>
        <strain evidence="2 3">DSM 45499</strain>
    </source>
</reference>
<keyword evidence="1" id="KW-0472">Membrane</keyword>
<accession>A0A4R7V308</accession>
<dbReference type="AlphaFoldDB" id="A0A4R7V308"/>
<keyword evidence="1" id="KW-0812">Transmembrane</keyword>
<dbReference type="Proteomes" id="UP000294927">
    <property type="component" value="Unassembled WGS sequence"/>
</dbReference>
<evidence type="ECO:0000313" key="3">
    <source>
        <dbReference type="Proteomes" id="UP000294927"/>
    </source>
</evidence>
<feature type="transmembrane region" description="Helical" evidence="1">
    <location>
        <begin position="12"/>
        <end position="33"/>
    </location>
</feature>
<comment type="caution">
    <text evidence="2">The sequence shown here is derived from an EMBL/GenBank/DDBJ whole genome shotgun (WGS) entry which is preliminary data.</text>
</comment>
<proteinExistence type="predicted"/>
<gene>
    <name evidence="2" type="ORF">CLV71_115172</name>
</gene>
<keyword evidence="3" id="KW-1185">Reference proteome</keyword>
<name>A0A4R7V308_9PSEU</name>
<keyword evidence="1" id="KW-1133">Transmembrane helix</keyword>
<evidence type="ECO:0000313" key="2">
    <source>
        <dbReference type="EMBL" id="TDV43709.1"/>
    </source>
</evidence>
<sequence>MIHNLVDALPAITIGLRAATAVLTFTVALHRALRYWRRLRDR</sequence>
<evidence type="ECO:0000256" key="1">
    <source>
        <dbReference type="SAM" id="Phobius"/>
    </source>
</evidence>
<dbReference type="EMBL" id="SOCP01000015">
    <property type="protein sequence ID" value="TDV43709.1"/>
    <property type="molecule type" value="Genomic_DNA"/>
</dbReference>